<dbReference type="Proteomes" id="UP000682892">
    <property type="component" value="Unassembled WGS sequence"/>
</dbReference>
<reference evidence="12" key="1">
    <citation type="submission" date="2005-10" db="EMBL/GenBank/DDBJ databases">
        <authorList>
            <person name="Loftus B.J."/>
            <person name="Nene V.M."/>
            <person name="Hannick L.I."/>
            <person name="Bidwell S."/>
            <person name="Haas B."/>
            <person name="Amedeo P."/>
            <person name="Orvis J."/>
            <person name="Wortman J.R."/>
            <person name="White O.R."/>
            <person name="Salzberg S."/>
            <person name="Shumway M."/>
            <person name="Koo H."/>
            <person name="Zhao Y."/>
            <person name="Holmes M."/>
            <person name="Miller J."/>
            <person name="Schatz M."/>
            <person name="Pop M."/>
            <person name="Pai G."/>
            <person name="Utterback T."/>
            <person name="Rogers Y.-H."/>
            <person name="Kravitz S."/>
            <person name="Fraser C.M."/>
        </authorList>
    </citation>
    <scope>NUCLEOTIDE SEQUENCE</scope>
    <source>
        <strain evidence="12">Liverpool</strain>
    </source>
</reference>
<feature type="domain" description="AMP-dependent synthetase/ligase" evidence="10">
    <location>
        <begin position="79"/>
        <end position="470"/>
    </location>
</feature>
<dbReference type="SUPFAM" id="SSF56801">
    <property type="entry name" value="Acetyl-CoA synthetase-like"/>
    <property type="match status" value="2"/>
</dbReference>
<comment type="similarity">
    <text evidence="1">Belongs to the ATP-dependent AMP-binding enzyme family.</text>
</comment>
<evidence type="ECO:0000256" key="7">
    <source>
        <dbReference type="ARBA" id="ARBA00048277"/>
    </source>
</evidence>
<dbReference type="Gene3D" id="3.40.50.12780">
    <property type="entry name" value="N-terminal domain of ligase-like"/>
    <property type="match status" value="2"/>
</dbReference>
<feature type="domain" description="AMP-binding enzyme C-terminal" evidence="11">
    <location>
        <begin position="923"/>
        <end position="999"/>
    </location>
</feature>
<dbReference type="PROSITE" id="PS00455">
    <property type="entry name" value="AMP_BINDING"/>
    <property type="match status" value="2"/>
</dbReference>
<feature type="region of interest" description="Disordered" evidence="8">
    <location>
        <begin position="17"/>
        <end position="57"/>
    </location>
</feature>
<dbReference type="VEuPathDB" id="VectorBase:AAEL019722"/>
<dbReference type="Pfam" id="PF13193">
    <property type="entry name" value="AMP-binding_C"/>
    <property type="match status" value="1"/>
</dbReference>
<dbReference type="Pfam" id="PF00501">
    <property type="entry name" value="AMP-binding"/>
    <property type="match status" value="2"/>
</dbReference>
<name>Q16PD9_AEDAE</name>
<dbReference type="PANTHER" id="PTHR43201">
    <property type="entry name" value="ACYL-COA SYNTHETASE"/>
    <property type="match status" value="1"/>
</dbReference>
<dbReference type="PANTHER" id="PTHR43201:SF5">
    <property type="entry name" value="MEDIUM-CHAIN ACYL-COA LIGASE ACSF2, MITOCHONDRIAL"/>
    <property type="match status" value="1"/>
</dbReference>
<comment type="function">
    <text evidence="3">Acyl-CoA synthases catalyze the initial reaction in fatty acid metabolism, by forming a thioester with CoA. Has some preference toward medium-chain substrates. Plays a role in adipocyte differentiation.</text>
</comment>
<dbReference type="InterPro" id="IPR042099">
    <property type="entry name" value="ANL_N_sf"/>
</dbReference>
<dbReference type="FunFam" id="3.30.300.30:FF:000008">
    <property type="entry name" value="2,3-dihydroxybenzoate-AMP ligase"/>
    <property type="match status" value="1"/>
</dbReference>
<keyword evidence="9" id="KW-0472">Membrane</keyword>
<evidence type="ECO:0000313" key="12">
    <source>
        <dbReference type="EMBL" id="EAT36226.1"/>
    </source>
</evidence>
<dbReference type="InterPro" id="IPR000873">
    <property type="entry name" value="AMP-dep_synth/lig_dom"/>
</dbReference>
<dbReference type="AlphaFoldDB" id="Q16PD9"/>
<reference evidence="12" key="2">
    <citation type="journal article" date="2007" name="Science">
        <title>Genome sequence of Aedes aegypti, a major arbovirus vector.</title>
        <authorList>
            <person name="Nene V."/>
            <person name="Wortman J.R."/>
            <person name="Lawson D."/>
            <person name="Haas B."/>
            <person name="Kodira C."/>
            <person name="Tu Z.J."/>
            <person name="Loftus B."/>
            <person name="Xi Z."/>
            <person name="Megy K."/>
            <person name="Grabherr M."/>
            <person name="Ren Q."/>
            <person name="Zdobnov E.M."/>
            <person name="Lobo N.F."/>
            <person name="Campbell K.S."/>
            <person name="Brown S.E."/>
            <person name="Bonaldo M.F."/>
            <person name="Zhu J."/>
            <person name="Sinkins S.P."/>
            <person name="Hogenkamp D.G."/>
            <person name="Amedeo P."/>
            <person name="Arensburger P."/>
            <person name="Atkinson P.W."/>
            <person name="Bidwell S."/>
            <person name="Biedler J."/>
            <person name="Birney E."/>
            <person name="Bruggner R.V."/>
            <person name="Costas J."/>
            <person name="Coy M.R."/>
            <person name="Crabtree J."/>
            <person name="Crawford M."/>
            <person name="Debruyn B."/>
            <person name="Decaprio D."/>
            <person name="Eiglmeier K."/>
            <person name="Eisenstadt E."/>
            <person name="El-Dorry H."/>
            <person name="Gelbart W.M."/>
            <person name="Gomes S.L."/>
            <person name="Hammond M."/>
            <person name="Hannick L.I."/>
            <person name="Hogan J.R."/>
            <person name="Holmes M.H."/>
            <person name="Jaffe D."/>
            <person name="Johnston J.S."/>
            <person name="Kennedy R.C."/>
            <person name="Koo H."/>
            <person name="Kravitz S."/>
            <person name="Kriventseva E.V."/>
            <person name="Kulp D."/>
            <person name="Labutti K."/>
            <person name="Lee E."/>
            <person name="Li S."/>
            <person name="Lovin D.D."/>
            <person name="Mao C."/>
            <person name="Mauceli E."/>
            <person name="Menck C.F."/>
            <person name="Miller J.R."/>
            <person name="Montgomery P."/>
            <person name="Mori A."/>
            <person name="Nascimento A.L."/>
            <person name="Naveira H.F."/>
            <person name="Nusbaum C."/>
            <person name="O'leary S."/>
            <person name="Orvis J."/>
            <person name="Pertea M."/>
            <person name="Quesneville H."/>
            <person name="Reidenbach K.R."/>
            <person name="Rogers Y.H."/>
            <person name="Roth C.W."/>
            <person name="Schneider J.R."/>
            <person name="Schatz M."/>
            <person name="Shumway M."/>
            <person name="Stanke M."/>
            <person name="Stinson E.O."/>
            <person name="Tubio J.M."/>
            <person name="Vanzee J.P."/>
            <person name="Verjovski-Almeida S."/>
            <person name="Werner D."/>
            <person name="White O."/>
            <person name="Wyder S."/>
            <person name="Zeng Q."/>
            <person name="Zhao Q."/>
            <person name="Zhao Y."/>
            <person name="Hill C.A."/>
            <person name="Raikhel A.S."/>
            <person name="Soares M.B."/>
            <person name="Knudson D.L."/>
            <person name="Lee N.H."/>
            <person name="Galagan J."/>
            <person name="Salzberg S.L."/>
            <person name="Paulsen I.T."/>
            <person name="Dimopoulos G."/>
            <person name="Collins F.H."/>
            <person name="Birren B."/>
            <person name="Fraser-Liggett C.M."/>
            <person name="Severson D.W."/>
        </authorList>
    </citation>
    <scope>NUCLEOTIDE SEQUENCE [LARGE SCALE GENOMIC DNA]</scope>
    <source>
        <strain evidence="12">Liverpool</strain>
    </source>
</reference>
<dbReference type="STRING" id="7159.Q16PD9"/>
<dbReference type="Gene3D" id="3.30.300.30">
    <property type="match status" value="1"/>
</dbReference>
<dbReference type="InterPro" id="IPR045851">
    <property type="entry name" value="AMP-bd_C_sf"/>
</dbReference>
<evidence type="ECO:0000256" key="4">
    <source>
        <dbReference type="ARBA" id="ARBA00039009"/>
    </source>
</evidence>
<dbReference type="EMBL" id="CH477786">
    <property type="protein sequence ID" value="EAT36226.1"/>
    <property type="molecule type" value="Genomic_DNA"/>
</dbReference>
<comment type="catalytic activity">
    <reaction evidence="7">
        <text>a medium-chain fatty acid + ATP + CoA = a medium-chain fatty acyl-CoA + AMP + diphosphate</text>
        <dbReference type="Rhea" id="RHEA:48340"/>
        <dbReference type="ChEBI" id="CHEBI:30616"/>
        <dbReference type="ChEBI" id="CHEBI:33019"/>
        <dbReference type="ChEBI" id="CHEBI:57287"/>
        <dbReference type="ChEBI" id="CHEBI:59558"/>
        <dbReference type="ChEBI" id="CHEBI:90546"/>
        <dbReference type="ChEBI" id="CHEBI:456215"/>
        <dbReference type="EC" id="6.2.1.2"/>
    </reaction>
</comment>
<dbReference type="PhylomeDB" id="Q16PD9"/>
<dbReference type="EC" id="6.2.1.2" evidence="4"/>
<accession>Q16PD9</accession>
<evidence type="ECO:0000256" key="5">
    <source>
        <dbReference type="ARBA" id="ARBA00039638"/>
    </source>
</evidence>
<dbReference type="eggNOG" id="KOG1177">
    <property type="taxonomic scope" value="Eukaryota"/>
</dbReference>
<organism evidence="12 13">
    <name type="scientific">Aedes aegypti</name>
    <name type="common">Yellowfever mosquito</name>
    <name type="synonym">Culex aegypti</name>
    <dbReference type="NCBI Taxonomy" id="7159"/>
    <lineage>
        <taxon>Eukaryota</taxon>
        <taxon>Metazoa</taxon>
        <taxon>Ecdysozoa</taxon>
        <taxon>Arthropoda</taxon>
        <taxon>Hexapoda</taxon>
        <taxon>Insecta</taxon>
        <taxon>Pterygota</taxon>
        <taxon>Neoptera</taxon>
        <taxon>Endopterygota</taxon>
        <taxon>Diptera</taxon>
        <taxon>Nematocera</taxon>
        <taxon>Culicoidea</taxon>
        <taxon>Culicidae</taxon>
        <taxon>Culicinae</taxon>
        <taxon>Aedini</taxon>
        <taxon>Aedes</taxon>
        <taxon>Stegomyia</taxon>
    </lineage>
</organism>
<comment type="catalytic activity">
    <reaction evidence="6">
        <text>octanoate + ATP + CoA = octanoyl-CoA + AMP + diphosphate</text>
        <dbReference type="Rhea" id="RHEA:33631"/>
        <dbReference type="ChEBI" id="CHEBI:25646"/>
        <dbReference type="ChEBI" id="CHEBI:30616"/>
        <dbReference type="ChEBI" id="CHEBI:33019"/>
        <dbReference type="ChEBI" id="CHEBI:57287"/>
        <dbReference type="ChEBI" id="CHEBI:57386"/>
        <dbReference type="ChEBI" id="CHEBI:456215"/>
    </reaction>
</comment>
<keyword evidence="9" id="KW-0812">Transmembrane</keyword>
<evidence type="ECO:0000256" key="8">
    <source>
        <dbReference type="SAM" id="MobiDB-lite"/>
    </source>
</evidence>
<dbReference type="OMA" id="ENICLCF"/>
<evidence type="ECO:0000256" key="9">
    <source>
        <dbReference type="SAM" id="Phobius"/>
    </source>
</evidence>
<sequence length="1017" mass="113114">MDIISYFWSLFDNPERLNPPKQTNKQFRSRDQTFDHLSSPRTLDSNSTPSSTTERNQSYIHHIGKKPLVYRNVGQHLRIAAEKYPNNEALVSCHENKRLTFSDVLEKADRIAASFYQLGLKKGDRVGIWAPNGTQFYLSSLAAARAGMISVLINPAYQVPEIEYAINKVGVKAIIANESYRSQQYYNMLAQLAPELAQCKPSELKSSKLPSLRTVVIDSEQNNKLPGAIAFKELLNLPSEPAISKIEALQSKIPPDSGVNIQFTSGTTGQPKAAFMSHYGFVNNAIHIGHRNEFDLKEHRICVQTPFFHVFGIVIGIVGAMSYGTTLVLPGPGFKASESLETIAKEKCSVIYGTPTMYVDLVRAVRESGIKLPPVDLAVTGGAACSPQLFVDIQKALGVRQVKTVFGMTEASAVLFQSLFNESKENVLETVGHLTDHYEAKVVDQDGNTVPFGTSGELWVRGYGTMLGYWGDEQKTKETIDVDKWLKTGDQFQLREDGYGKIVGRMKEMVIRGGENIYPKELEDFLCTHPKILETHCIGVPDERMGEEICAYVGINPAFQAPEAEYALNKAGVKALILAEQHFTQNYYDLTTQVVPELKNSLPGKLRSTRVPTLETVVVDTNNGSALPGTISYRDMLQLPTEQNISAIEPLQSSISPDSGLNMQFTSGTTGLPKAALVTHNGFINNAIHLAHRNEFDVKQHRICLQLPLFHAFAMVVGVLTAFTYGTTIVLPGARYKPMESIEAIIKEKCTAIYGTPTMYVDLVNKVRETNQKLPPVDLAVTGGATCSPQLFSDILEVLNVRKAKTVYGLTEACGIVFQSLFDDSREEILETVGHIMDHFEAKVVDGQGNTVPFGTPGELWVRSSGMMLGYWGDEKKTKETLDVDGWLRTGDQFVLREDGYGKIVGRIKEIIIRGGENIFPREIEDYLNTHPKVLETHCVGVPDSRMGEEICAFVRLKEEWQMLTFDEIKDFCKGKLAHFKVPKYLRVVNEFPKTTSGKVQKFKLVEMFKEESGEGK</sequence>
<evidence type="ECO:0000256" key="1">
    <source>
        <dbReference type="ARBA" id="ARBA00006432"/>
    </source>
</evidence>
<evidence type="ECO:0000256" key="3">
    <source>
        <dbReference type="ARBA" id="ARBA00037247"/>
    </source>
</evidence>
<evidence type="ECO:0000259" key="11">
    <source>
        <dbReference type="Pfam" id="PF13193"/>
    </source>
</evidence>
<dbReference type="PaxDb" id="7159-AAEL011676-PA"/>
<feature type="compositionally biased region" description="Polar residues" evidence="8">
    <location>
        <begin position="35"/>
        <end position="57"/>
    </location>
</feature>
<keyword evidence="9" id="KW-1133">Transmembrane helix</keyword>
<dbReference type="GO" id="GO:0031956">
    <property type="term" value="F:medium-chain fatty acid-CoA ligase activity"/>
    <property type="evidence" value="ECO:0007669"/>
    <property type="project" value="UniProtKB-EC"/>
</dbReference>
<dbReference type="InterPro" id="IPR020845">
    <property type="entry name" value="AMP-binding_CS"/>
</dbReference>
<evidence type="ECO:0000256" key="6">
    <source>
        <dbReference type="ARBA" id="ARBA00047319"/>
    </source>
</evidence>
<evidence type="ECO:0000256" key="2">
    <source>
        <dbReference type="ARBA" id="ARBA00022598"/>
    </source>
</evidence>
<gene>
    <name evidence="12" type="ORF">AaeL_AAEL011676</name>
</gene>
<dbReference type="HOGENOM" id="CLU_000022_59_10_1"/>
<dbReference type="InterPro" id="IPR025110">
    <property type="entry name" value="AMP-bd_C"/>
</dbReference>
<reference evidence="12" key="3">
    <citation type="submission" date="2012-09" db="EMBL/GenBank/DDBJ databases">
        <authorList>
            <consortium name="VectorBase"/>
        </authorList>
    </citation>
    <scope>NUCLEOTIDE SEQUENCE</scope>
    <source>
        <strain evidence="12">Liverpool</strain>
    </source>
</reference>
<feature type="transmembrane region" description="Helical" evidence="9">
    <location>
        <begin position="709"/>
        <end position="731"/>
    </location>
</feature>
<proteinExistence type="inferred from homology"/>
<dbReference type="VEuPathDB" id="VectorBase:AAEL017443"/>
<evidence type="ECO:0000313" key="13">
    <source>
        <dbReference type="Proteomes" id="UP000682892"/>
    </source>
</evidence>
<protein>
    <recommendedName>
        <fullName evidence="5">Medium-chain acyl-CoA ligase ACSF2, mitochondrial</fullName>
        <ecNumber evidence="4">6.2.1.2</ecNumber>
    </recommendedName>
</protein>
<keyword evidence="2" id="KW-0436">Ligase</keyword>
<dbReference type="GO" id="GO:0006631">
    <property type="term" value="P:fatty acid metabolic process"/>
    <property type="evidence" value="ECO:0007669"/>
    <property type="project" value="TreeGrafter"/>
</dbReference>
<dbReference type="FunFam" id="3.40.50.12780:FF:000003">
    <property type="entry name" value="Long-chain-fatty-acid--CoA ligase FadD"/>
    <property type="match status" value="1"/>
</dbReference>
<evidence type="ECO:0000259" key="10">
    <source>
        <dbReference type="Pfam" id="PF00501"/>
    </source>
</evidence>
<feature type="domain" description="AMP-dependent synthetase/ligase" evidence="10">
    <location>
        <begin position="550"/>
        <end position="872"/>
    </location>
</feature>